<dbReference type="EMBL" id="JAVRRA010008538">
    <property type="protein sequence ID" value="KAK5256423.1"/>
    <property type="molecule type" value="Genomic_DNA"/>
</dbReference>
<comment type="caution">
    <text evidence="2">The sequence shown here is derived from an EMBL/GenBank/DDBJ whole genome shotgun (WGS) entry which is preliminary data.</text>
</comment>
<accession>A0ABR0LZM2</accession>
<evidence type="ECO:0000313" key="2">
    <source>
        <dbReference type="EMBL" id="KAK5256423.1"/>
    </source>
</evidence>
<keyword evidence="3" id="KW-1185">Reference proteome</keyword>
<keyword evidence="1" id="KW-0732">Signal</keyword>
<sequence length="331" mass="35709">MGLNMITSFAFILLSLTKTRVMAEIFPRQTGIGPSSIMFTSTTITPSPAPTTPAAQTCCEIWQQRVFLNDWYRSSYNHTIATILTQYIQYDDTLITTTTIMRGADNTVYGQYAPYVGFSLPGVPNNLLPNLPRNQYAFSSVLSGTTVGTGDHVFTSPAAFANYSGAWVVRGVPTTNVTDQVVHCAITKAVSYQFLDSTGGVSTVTGARLLDAYHILEMFPTWSSALTDLTSITFPTPYYSVGAGPTSLWTQADHVTLGTPQSLVDWMLQDSAIVAQYPDLTKCKPGSGAGAPTINIPVKQLTFSTTSLITVAGRYTAQSVLVPTATMSSQR</sequence>
<reference evidence="2 3" key="1">
    <citation type="submission" date="2023-08" db="EMBL/GenBank/DDBJ databases">
        <title>Black Yeasts Isolated from many extreme environments.</title>
        <authorList>
            <person name="Coleine C."/>
            <person name="Stajich J.E."/>
            <person name="Selbmann L."/>
        </authorList>
    </citation>
    <scope>NUCLEOTIDE SEQUENCE [LARGE SCALE GENOMIC DNA]</scope>
    <source>
        <strain evidence="2 3">CCFEE 536</strain>
    </source>
</reference>
<organism evidence="2 3">
    <name type="scientific">Cryomyces antarcticus</name>
    <dbReference type="NCBI Taxonomy" id="329879"/>
    <lineage>
        <taxon>Eukaryota</taxon>
        <taxon>Fungi</taxon>
        <taxon>Dikarya</taxon>
        <taxon>Ascomycota</taxon>
        <taxon>Pezizomycotina</taxon>
        <taxon>Dothideomycetes</taxon>
        <taxon>Dothideomycetes incertae sedis</taxon>
        <taxon>Cryomyces</taxon>
    </lineage>
</organism>
<gene>
    <name evidence="2" type="ORF">LTR16_003293</name>
</gene>
<dbReference type="Proteomes" id="UP001357485">
    <property type="component" value="Unassembled WGS sequence"/>
</dbReference>
<feature type="signal peptide" evidence="1">
    <location>
        <begin position="1"/>
        <end position="23"/>
    </location>
</feature>
<proteinExistence type="predicted"/>
<evidence type="ECO:0000256" key="1">
    <source>
        <dbReference type="SAM" id="SignalP"/>
    </source>
</evidence>
<evidence type="ECO:0000313" key="3">
    <source>
        <dbReference type="Proteomes" id="UP001357485"/>
    </source>
</evidence>
<feature type="chain" id="PRO_5045633938" evidence="1">
    <location>
        <begin position="24"/>
        <end position="331"/>
    </location>
</feature>
<name>A0ABR0LZM2_9PEZI</name>
<protein>
    <submittedName>
        <fullName evidence="2">Uncharacterized protein</fullName>
    </submittedName>
</protein>